<dbReference type="SUPFAM" id="SSF69279">
    <property type="entry name" value="Phage tail proteins"/>
    <property type="match status" value="1"/>
</dbReference>
<dbReference type="EMBL" id="CP013388">
    <property type="protein sequence ID" value="AOJ06388.1"/>
    <property type="molecule type" value="Genomic_DNA"/>
</dbReference>
<dbReference type="PANTHER" id="PTHR35862:SF1">
    <property type="entry name" value="FELS-2 PROPHAGE PROTEIN"/>
    <property type="match status" value="1"/>
</dbReference>
<reference evidence="1 2" key="1">
    <citation type="submission" date="2015-12" db="EMBL/GenBank/DDBJ databases">
        <title>Diversity of Burkholderia near neighbor genomes.</title>
        <authorList>
            <person name="Sahl J."/>
            <person name="Wagner D."/>
            <person name="Keim P."/>
        </authorList>
    </citation>
    <scope>NUCLEOTIDE SEQUENCE [LARGE SCALE GENOMIC DNA]</scope>
    <source>
        <strain evidence="1 2">BDU8</strain>
    </source>
</reference>
<evidence type="ECO:0000313" key="1">
    <source>
        <dbReference type="EMBL" id="AOJ06388.1"/>
    </source>
</evidence>
<protein>
    <submittedName>
        <fullName evidence="1">Cro/Cl family transcriptional regulator</fullName>
    </submittedName>
</protein>
<dbReference type="PANTHER" id="PTHR35862">
    <property type="entry name" value="FELS-2 PROPHAGE PROTEIN"/>
    <property type="match status" value="1"/>
</dbReference>
<accession>A0A1B4FRV7</accession>
<proteinExistence type="predicted"/>
<dbReference type="Pfam" id="PF05954">
    <property type="entry name" value="Phage_GPD"/>
    <property type="match status" value="1"/>
</dbReference>
<evidence type="ECO:0000313" key="2">
    <source>
        <dbReference type="Proteomes" id="UP000067711"/>
    </source>
</evidence>
<dbReference type="RefSeq" id="WP_066492254.1">
    <property type="nucleotide sequence ID" value="NZ_CP013388.1"/>
</dbReference>
<sequence>METLNPLAALASLTPPGVADVPRPTFVLTYEQKNITTDVAPYVTSVAYTDFLSGQSDEIEVVLEDADGRWRDAWYPGKGDALALQIGYLGAPLLPCGRFEIDELSFDDPPSTVTIRALATGVAAPLRTNHSKPYEQTTLAAIAARVAKRNRLTLTGKIREIRIDRITQYEEPDVAFLARLAREYGYAFKIVGDKLVFTELADLRDTDAALRFTRGDLKSIRLIDKIKDVYADAKAGYLNPKTKKLIVYGVKGGGVDVVGGSDAPGGKTESPGRETSGDTLRVTARAGSKATLEAKAQAALDRANLQQTTGTFELDGNTRLVAGNSLDLAGYGRLSGKYLIESARHRIDRSGGYTTEIEVKRSSREVQGQGGAKAKKRPVKKFAKPLTVYGAADASSIQTKETK</sequence>
<dbReference type="AlphaFoldDB" id="A0A1B4FRV7"/>
<dbReference type="Proteomes" id="UP000067711">
    <property type="component" value="Chromosome 2"/>
</dbReference>
<organism evidence="1 2">
    <name type="scientific">Burkholderia mayonis</name>
    <dbReference type="NCBI Taxonomy" id="1385591"/>
    <lineage>
        <taxon>Bacteria</taxon>
        <taxon>Pseudomonadati</taxon>
        <taxon>Pseudomonadota</taxon>
        <taxon>Betaproteobacteria</taxon>
        <taxon>Burkholderiales</taxon>
        <taxon>Burkholderiaceae</taxon>
        <taxon>Burkholderia</taxon>
        <taxon>pseudomallei group</taxon>
    </lineage>
</organism>
<dbReference type="InterPro" id="IPR052726">
    <property type="entry name" value="Phage_Baseplate_Hub"/>
</dbReference>
<name>A0A1B4FRV7_9BURK</name>
<gene>
    <name evidence="1" type="ORF">WS71_02900</name>
</gene>